<dbReference type="RefSeq" id="WP_269423853.1">
    <property type="nucleotide sequence ID" value="NZ_JAPWGY010000004.1"/>
</dbReference>
<evidence type="ECO:0000313" key="1">
    <source>
        <dbReference type="EMBL" id="MCZ4281690.1"/>
    </source>
</evidence>
<reference evidence="1" key="1">
    <citation type="submission" date="2022-12" db="EMBL/GenBank/DDBJ databases">
        <title>Bacterial isolates from different developmental stages of Nematostella vectensis.</title>
        <authorList>
            <person name="Fraune S."/>
        </authorList>
    </citation>
    <scope>NUCLEOTIDE SEQUENCE</scope>
    <source>
        <strain evidence="1">G21630-S1</strain>
    </source>
</reference>
<dbReference type="Pfam" id="PF05954">
    <property type="entry name" value="Phage_GPD"/>
    <property type="match status" value="1"/>
</dbReference>
<name>A0ABT4LKS4_9PROT</name>
<dbReference type="PANTHER" id="PTHR35862:SF3">
    <property type="entry name" value="FELS-2 PROPHAGE PROTEIN"/>
    <property type="match status" value="1"/>
</dbReference>
<dbReference type="PANTHER" id="PTHR35862">
    <property type="entry name" value="FELS-2 PROPHAGE PROTEIN"/>
    <property type="match status" value="1"/>
</dbReference>
<dbReference type="Proteomes" id="UP001069802">
    <property type="component" value="Unassembled WGS sequence"/>
</dbReference>
<dbReference type="InterPro" id="IPR052726">
    <property type="entry name" value="Phage_Baseplate_Hub"/>
</dbReference>
<comment type="caution">
    <text evidence="1">The sequence shown here is derived from an EMBL/GenBank/DDBJ whole genome shotgun (WGS) entry which is preliminary data.</text>
</comment>
<proteinExistence type="predicted"/>
<evidence type="ECO:0000313" key="2">
    <source>
        <dbReference type="Proteomes" id="UP001069802"/>
    </source>
</evidence>
<accession>A0ABT4LKS4</accession>
<gene>
    <name evidence="1" type="ORF">O4H49_12945</name>
</gene>
<dbReference type="EMBL" id="JAPWGY010000004">
    <property type="protein sequence ID" value="MCZ4281690.1"/>
    <property type="molecule type" value="Genomic_DNA"/>
</dbReference>
<dbReference type="SUPFAM" id="SSF69279">
    <property type="entry name" value="Phage tail proteins"/>
    <property type="match status" value="1"/>
</dbReference>
<keyword evidence="2" id="KW-1185">Reference proteome</keyword>
<protein>
    <submittedName>
        <fullName evidence="1">Contractile injection system protein, VgrG/Pvc8 family</fullName>
    </submittedName>
</protein>
<organism evidence="1 2">
    <name type="scientific">Kiloniella laminariae</name>
    <dbReference type="NCBI Taxonomy" id="454162"/>
    <lineage>
        <taxon>Bacteria</taxon>
        <taxon>Pseudomonadati</taxon>
        <taxon>Pseudomonadota</taxon>
        <taxon>Alphaproteobacteria</taxon>
        <taxon>Rhodospirillales</taxon>
        <taxon>Kiloniellaceae</taxon>
        <taxon>Kiloniella</taxon>
    </lineage>
</organism>
<sequence length="325" mass="35667">MKPLYRITADQHDITGKIKDNLVNLTLTDKRNLEADQLDISFTDPTGKFALPRKGVKLRCWIGFQQSGLVYKGSYTADEISETGPPDVITIRARSANFTAGLKQERDLSFDGQSLGQILGAIAGANNLELAIEDKLKNTVIDHIDQTGESWANLITRLAGQYDALATIKDDKLLFIPVGHKTTVGGITLPGISLTREGSGRHSFMDADRESEFTGVKARWHDLNSGQSREELAGEEGSIKTLKKTFPTQAEAAAAAKSKWNEIGRAKRTMRFSRNPGLPELIPNLPVTLSGWRAEINAIKWISGDITHRIDSSGLSTAIDLEERV</sequence>